<feature type="transmembrane region" description="Helical" evidence="13">
    <location>
        <begin position="262"/>
        <end position="287"/>
    </location>
</feature>
<dbReference type="GO" id="GO:0004672">
    <property type="term" value="F:protein kinase activity"/>
    <property type="evidence" value="ECO:0000318"/>
    <property type="project" value="GO_Central"/>
</dbReference>
<keyword evidence="3 13" id="KW-0812">Transmembrane</keyword>
<evidence type="ECO:0000256" key="5">
    <source>
        <dbReference type="ARBA" id="ARBA00022989"/>
    </source>
</evidence>
<feature type="region of interest" description="Disordered" evidence="12">
    <location>
        <begin position="382"/>
        <end position="411"/>
    </location>
</feature>
<dbReference type="EC" id="2.7.11.1" evidence="2"/>
<dbReference type="KEGG" id="smo:SELMODRAFT_424512"/>
<dbReference type="SUPFAM" id="SSF50985">
    <property type="entry name" value="RCC1/BLIP-II"/>
    <property type="match status" value="1"/>
</dbReference>
<evidence type="ECO:0000313" key="16">
    <source>
        <dbReference type="Proteomes" id="UP000001514"/>
    </source>
</evidence>
<dbReference type="GO" id="GO:0005886">
    <property type="term" value="C:plasma membrane"/>
    <property type="evidence" value="ECO:0000318"/>
    <property type="project" value="GO_Central"/>
</dbReference>
<evidence type="ECO:0000256" key="14">
    <source>
        <dbReference type="SAM" id="SignalP"/>
    </source>
</evidence>
<evidence type="ECO:0000256" key="8">
    <source>
        <dbReference type="ARBA" id="ARBA00023170"/>
    </source>
</evidence>
<keyword evidence="6 13" id="KW-0472">Membrane</keyword>
<comment type="catalytic activity">
    <reaction evidence="11">
        <text>L-seryl-[protein] + ATP = O-phospho-L-seryl-[protein] + ADP + H(+)</text>
        <dbReference type="Rhea" id="RHEA:17989"/>
        <dbReference type="Rhea" id="RHEA-COMP:9863"/>
        <dbReference type="Rhea" id="RHEA-COMP:11604"/>
        <dbReference type="ChEBI" id="CHEBI:15378"/>
        <dbReference type="ChEBI" id="CHEBI:29999"/>
        <dbReference type="ChEBI" id="CHEBI:30616"/>
        <dbReference type="ChEBI" id="CHEBI:83421"/>
        <dbReference type="ChEBI" id="CHEBI:456216"/>
        <dbReference type="EC" id="2.7.11.1"/>
    </reaction>
</comment>
<keyword evidence="9" id="KW-0325">Glycoprotein</keyword>
<comment type="catalytic activity">
    <reaction evidence="10">
        <text>L-threonyl-[protein] + ATP = O-phospho-L-threonyl-[protein] + ADP + H(+)</text>
        <dbReference type="Rhea" id="RHEA:46608"/>
        <dbReference type="Rhea" id="RHEA-COMP:11060"/>
        <dbReference type="Rhea" id="RHEA-COMP:11605"/>
        <dbReference type="ChEBI" id="CHEBI:15378"/>
        <dbReference type="ChEBI" id="CHEBI:30013"/>
        <dbReference type="ChEBI" id="CHEBI:30616"/>
        <dbReference type="ChEBI" id="CHEBI:61977"/>
        <dbReference type="ChEBI" id="CHEBI:456216"/>
        <dbReference type="EC" id="2.7.11.1"/>
    </reaction>
</comment>
<reference evidence="15 16" key="1">
    <citation type="journal article" date="2011" name="Science">
        <title>The Selaginella genome identifies genetic changes associated with the evolution of vascular plants.</title>
        <authorList>
            <person name="Banks J.A."/>
            <person name="Nishiyama T."/>
            <person name="Hasebe M."/>
            <person name="Bowman J.L."/>
            <person name="Gribskov M."/>
            <person name="dePamphilis C."/>
            <person name="Albert V.A."/>
            <person name="Aono N."/>
            <person name="Aoyama T."/>
            <person name="Ambrose B.A."/>
            <person name="Ashton N.W."/>
            <person name="Axtell M.J."/>
            <person name="Barker E."/>
            <person name="Barker M.S."/>
            <person name="Bennetzen J.L."/>
            <person name="Bonawitz N.D."/>
            <person name="Chapple C."/>
            <person name="Cheng C."/>
            <person name="Correa L.G."/>
            <person name="Dacre M."/>
            <person name="DeBarry J."/>
            <person name="Dreyer I."/>
            <person name="Elias M."/>
            <person name="Engstrom E.M."/>
            <person name="Estelle M."/>
            <person name="Feng L."/>
            <person name="Finet C."/>
            <person name="Floyd S.K."/>
            <person name="Frommer W.B."/>
            <person name="Fujita T."/>
            <person name="Gramzow L."/>
            <person name="Gutensohn M."/>
            <person name="Harholt J."/>
            <person name="Hattori M."/>
            <person name="Heyl A."/>
            <person name="Hirai T."/>
            <person name="Hiwatashi Y."/>
            <person name="Ishikawa M."/>
            <person name="Iwata M."/>
            <person name="Karol K.G."/>
            <person name="Koehler B."/>
            <person name="Kolukisaoglu U."/>
            <person name="Kubo M."/>
            <person name="Kurata T."/>
            <person name="Lalonde S."/>
            <person name="Li K."/>
            <person name="Li Y."/>
            <person name="Litt A."/>
            <person name="Lyons E."/>
            <person name="Manning G."/>
            <person name="Maruyama T."/>
            <person name="Michael T.P."/>
            <person name="Mikami K."/>
            <person name="Miyazaki S."/>
            <person name="Morinaga S."/>
            <person name="Murata T."/>
            <person name="Mueller-Roeber B."/>
            <person name="Nelson D.R."/>
            <person name="Obara M."/>
            <person name="Oguri Y."/>
            <person name="Olmstead R.G."/>
            <person name="Onodera N."/>
            <person name="Petersen B.L."/>
            <person name="Pils B."/>
            <person name="Prigge M."/>
            <person name="Rensing S.A."/>
            <person name="Riano-Pachon D.M."/>
            <person name="Roberts A.W."/>
            <person name="Sato Y."/>
            <person name="Scheller H.V."/>
            <person name="Schulz B."/>
            <person name="Schulz C."/>
            <person name="Shakirov E.V."/>
            <person name="Shibagaki N."/>
            <person name="Shinohara N."/>
            <person name="Shippen D.E."/>
            <person name="Soerensen I."/>
            <person name="Sotooka R."/>
            <person name="Sugimoto N."/>
            <person name="Sugita M."/>
            <person name="Sumikawa N."/>
            <person name="Tanurdzic M."/>
            <person name="Theissen G."/>
            <person name="Ulvskov P."/>
            <person name="Wakazuki S."/>
            <person name="Weng J.K."/>
            <person name="Willats W.W."/>
            <person name="Wipf D."/>
            <person name="Wolf P.G."/>
            <person name="Yang L."/>
            <person name="Zimmer A.D."/>
            <person name="Zhu Q."/>
            <person name="Mitros T."/>
            <person name="Hellsten U."/>
            <person name="Loque D."/>
            <person name="Otillar R."/>
            <person name="Salamov A."/>
            <person name="Schmutz J."/>
            <person name="Shapiro H."/>
            <person name="Lindquist E."/>
            <person name="Lucas S."/>
            <person name="Rokhsar D."/>
            <person name="Grigoriev I.V."/>
        </authorList>
    </citation>
    <scope>NUCLEOTIDE SEQUENCE [LARGE SCALE GENOMIC DNA]</scope>
</reference>
<keyword evidence="8" id="KW-0675">Receptor</keyword>
<sequence>MERFRFSLVLLGVTHLQLVSAVGYMSTLSAMWVSTVVSVGDYSVCSLQLPRLTAVCSSHWSPIVSEPPSDISFYALSGGGYFTCGLQQQTHFPICWGLNVSEEYRNVGYADLNSGGWHACAVKLGSDLVHCWGNNAFGQSQPPPYQDFWKVTAGDYFTCGLSRSSSKATCWGQITSSNVTVRDPGSTFENIYAGRAHVCGIERGVCTSNEETVCLACSQGPCTESGQTEIAPCNKTSDRVCDAVNTVVSPSKTGNKQTGPNIVGIVGGVLGGLAAVAAIAGVAGYICRRRAAGASTRGDDRWDDLANRVVAFSSVELQENRASDAVADLSVRYDFTSCGSGLLQQILQLALDCTKPRGRDRPSMSFVARKLEELFQLLPAQASRDEAGSSDSSTALRNSDTPLLSELSGAR</sequence>
<protein>
    <recommendedName>
        <fullName evidence="2">non-specific serine/threonine protein kinase</fullName>
        <ecNumber evidence="2">2.7.11.1</ecNumber>
    </recommendedName>
</protein>
<dbReference type="InterPro" id="IPR009091">
    <property type="entry name" value="RCC1/BLIP-II"/>
</dbReference>
<evidence type="ECO:0000256" key="3">
    <source>
        <dbReference type="ARBA" id="ARBA00022692"/>
    </source>
</evidence>
<dbReference type="GO" id="GO:0090392">
    <property type="term" value="P:sepal giant cell differentiation"/>
    <property type="evidence" value="ECO:0000318"/>
    <property type="project" value="GO_Central"/>
</dbReference>
<keyword evidence="5 13" id="KW-1133">Transmembrane helix</keyword>
<evidence type="ECO:0000256" key="6">
    <source>
        <dbReference type="ARBA" id="ARBA00023136"/>
    </source>
</evidence>
<accession>D8SQ48</accession>
<name>D8SQ48_SELML</name>
<organism evidence="16">
    <name type="scientific">Selaginella moellendorffii</name>
    <name type="common">Spikemoss</name>
    <dbReference type="NCBI Taxonomy" id="88036"/>
    <lineage>
        <taxon>Eukaryota</taxon>
        <taxon>Viridiplantae</taxon>
        <taxon>Streptophyta</taxon>
        <taxon>Embryophyta</taxon>
        <taxon>Tracheophyta</taxon>
        <taxon>Lycopodiopsida</taxon>
        <taxon>Selaginellales</taxon>
        <taxon>Selaginellaceae</taxon>
        <taxon>Selaginella</taxon>
    </lineage>
</organism>
<keyword evidence="7" id="KW-1015">Disulfide bond</keyword>
<evidence type="ECO:0000256" key="9">
    <source>
        <dbReference type="ARBA" id="ARBA00023180"/>
    </source>
</evidence>
<feature type="compositionally biased region" description="Polar residues" evidence="12">
    <location>
        <begin position="389"/>
        <end position="402"/>
    </location>
</feature>
<keyword evidence="4 14" id="KW-0732">Signal</keyword>
<dbReference type="GO" id="GO:0004674">
    <property type="term" value="F:protein serine/threonine kinase activity"/>
    <property type="evidence" value="ECO:0007669"/>
    <property type="project" value="UniProtKB-KW"/>
</dbReference>
<dbReference type="AlphaFoldDB" id="D8SQ48"/>
<dbReference type="InParanoid" id="D8SQ48"/>
<feature type="chain" id="PRO_5003122930" description="non-specific serine/threonine protein kinase" evidence="14">
    <location>
        <begin position="22"/>
        <end position="411"/>
    </location>
</feature>
<keyword evidence="16" id="KW-1185">Reference proteome</keyword>
<dbReference type="EMBL" id="GL377632">
    <property type="protein sequence ID" value="EFJ13601.1"/>
    <property type="molecule type" value="Genomic_DNA"/>
</dbReference>
<evidence type="ECO:0000256" key="12">
    <source>
        <dbReference type="SAM" id="MobiDB-lite"/>
    </source>
</evidence>
<dbReference type="Gramene" id="EFJ13601">
    <property type="protein sequence ID" value="EFJ13601"/>
    <property type="gene ID" value="SELMODRAFT_424512"/>
</dbReference>
<evidence type="ECO:0000313" key="15">
    <source>
        <dbReference type="EMBL" id="EFJ13601.1"/>
    </source>
</evidence>
<feature type="signal peptide" evidence="14">
    <location>
        <begin position="1"/>
        <end position="21"/>
    </location>
</feature>
<comment type="subcellular location">
    <subcellularLocation>
        <location evidence="1">Membrane</location>
        <topology evidence="1">Single-pass type I membrane protein</topology>
    </subcellularLocation>
</comment>
<dbReference type="Gene3D" id="2.130.10.30">
    <property type="entry name" value="Regulator of chromosome condensation 1/beta-lactamase-inhibitor protein II"/>
    <property type="match status" value="1"/>
</dbReference>
<evidence type="ECO:0000256" key="11">
    <source>
        <dbReference type="ARBA" id="ARBA00048679"/>
    </source>
</evidence>
<evidence type="ECO:0000256" key="7">
    <source>
        <dbReference type="ARBA" id="ARBA00023157"/>
    </source>
</evidence>
<gene>
    <name evidence="15" type="ORF">SELMODRAFT_424512</name>
</gene>
<dbReference type="PANTHER" id="PTHR47460">
    <property type="entry name" value="SERINE/THREONINE-PROTEIN KINASE-LIKE PROTEIN ACR4"/>
    <property type="match status" value="1"/>
</dbReference>
<dbReference type="PANTHER" id="PTHR47460:SF1">
    <property type="entry name" value="SERINE_THREONINE-PROTEIN KINASE-LIKE PROTEIN ACR4"/>
    <property type="match status" value="1"/>
</dbReference>
<evidence type="ECO:0000256" key="13">
    <source>
        <dbReference type="SAM" id="Phobius"/>
    </source>
</evidence>
<evidence type="ECO:0000256" key="10">
    <source>
        <dbReference type="ARBA" id="ARBA00047899"/>
    </source>
</evidence>
<dbReference type="Proteomes" id="UP000001514">
    <property type="component" value="Unassembled WGS sequence"/>
</dbReference>
<proteinExistence type="predicted"/>
<evidence type="ECO:0000256" key="2">
    <source>
        <dbReference type="ARBA" id="ARBA00012513"/>
    </source>
</evidence>
<dbReference type="GO" id="GO:0009786">
    <property type="term" value="P:regulation of asymmetric cell division"/>
    <property type="evidence" value="ECO:0000318"/>
    <property type="project" value="GO_Central"/>
</dbReference>
<evidence type="ECO:0000256" key="4">
    <source>
        <dbReference type="ARBA" id="ARBA00022729"/>
    </source>
</evidence>
<dbReference type="HOGENOM" id="CLU_768148_0_0_1"/>
<evidence type="ECO:0000256" key="1">
    <source>
        <dbReference type="ARBA" id="ARBA00004479"/>
    </source>
</evidence>